<evidence type="ECO:0000256" key="4">
    <source>
        <dbReference type="ARBA" id="ARBA00022692"/>
    </source>
</evidence>
<sequence>MPADKKPWGYSWRSSTGFIISCIIIALFVENFRYGFVVPMLPYILEDRNHVEPSDTQRLIYLVLTVYGAVAVISGLLVGYWADRIKSRKSPLILGLSVALVGTIVLATATKLPGVFIGRTLQAIGGTTAWIVGYATLRDTIQARDMGKIFGFVNAFVSAGALSGPAVAGPLLEVAGYWVTWSIVLTLLLLDIMMRIVMIEKPGKRSEHASTDNNELHELHDNTQDTSDAPCSRNRQIDSTAENPAFLTTPPAQPPRSKTPREETRNIQSVSAASFYRIILGQPRVVVALLSYLTYSSLLASYNTTLPIHSCLRLATRQSGYPRANIHKLYTLSPIALAPGGYRSSALSFG</sequence>
<feature type="transmembrane region" description="Helical" evidence="8">
    <location>
        <begin position="149"/>
        <end position="172"/>
    </location>
</feature>
<reference evidence="10" key="2">
    <citation type="submission" date="2020-02" db="EMBL/GenBank/DDBJ databases">
        <authorList>
            <person name="Gilchrist C.L.M."/>
            <person name="Chooi Y.-H."/>
        </authorList>
    </citation>
    <scope>NUCLEOTIDE SEQUENCE</scope>
    <source>
        <strain evidence="10">MST-FP2251</strain>
    </source>
</reference>
<evidence type="ECO:0000256" key="7">
    <source>
        <dbReference type="SAM" id="MobiDB-lite"/>
    </source>
</evidence>
<evidence type="ECO:0000313" key="10">
    <source>
        <dbReference type="EMBL" id="KAF9892658.1"/>
    </source>
</evidence>
<feature type="domain" description="Major facilitator superfamily (MFS) profile" evidence="9">
    <location>
        <begin position="19"/>
        <end position="350"/>
    </location>
</feature>
<feature type="compositionally biased region" description="Basic and acidic residues" evidence="7">
    <location>
        <begin position="206"/>
        <end position="223"/>
    </location>
</feature>
<keyword evidence="3" id="KW-0813">Transport</keyword>
<dbReference type="EMBL" id="VCAU01000011">
    <property type="protein sequence ID" value="KAF9892658.1"/>
    <property type="molecule type" value="Genomic_DNA"/>
</dbReference>
<feature type="transmembrane region" description="Helical" evidence="8">
    <location>
        <begin position="92"/>
        <end position="110"/>
    </location>
</feature>
<evidence type="ECO:0000256" key="5">
    <source>
        <dbReference type="ARBA" id="ARBA00022989"/>
    </source>
</evidence>
<comment type="caution">
    <text evidence="10">The sequence shown here is derived from an EMBL/GenBank/DDBJ whole genome shotgun (WGS) entry which is preliminary data.</text>
</comment>
<name>A0AAD4CUG7_ASPNN</name>
<keyword evidence="11" id="KW-1185">Reference proteome</keyword>
<dbReference type="GO" id="GO:0016020">
    <property type="term" value="C:membrane"/>
    <property type="evidence" value="ECO:0007669"/>
    <property type="project" value="UniProtKB-SubCell"/>
</dbReference>
<evidence type="ECO:0000313" key="11">
    <source>
        <dbReference type="Proteomes" id="UP001194746"/>
    </source>
</evidence>
<feature type="transmembrane region" description="Helical" evidence="8">
    <location>
        <begin position="12"/>
        <end position="29"/>
    </location>
</feature>
<feature type="transmembrane region" description="Helical" evidence="8">
    <location>
        <begin position="59"/>
        <end position="80"/>
    </location>
</feature>
<dbReference type="AlphaFoldDB" id="A0AAD4CUG7"/>
<accession>A0AAD4CUG7</accession>
<dbReference type="PRINTS" id="PR01035">
    <property type="entry name" value="TCRTETA"/>
</dbReference>
<feature type="compositionally biased region" description="Polar residues" evidence="7">
    <location>
        <begin position="224"/>
        <end position="242"/>
    </location>
</feature>
<evidence type="ECO:0000256" key="1">
    <source>
        <dbReference type="ARBA" id="ARBA00004141"/>
    </source>
</evidence>
<feature type="region of interest" description="Disordered" evidence="7">
    <location>
        <begin position="206"/>
        <end position="265"/>
    </location>
</feature>
<reference evidence="10" key="1">
    <citation type="journal article" date="2019" name="Beilstein J. Org. Chem.">
        <title>Nanangenines: drimane sesquiterpenoids as the dominant metabolite cohort of a novel Australian fungus, Aspergillus nanangensis.</title>
        <authorList>
            <person name="Lacey H.J."/>
            <person name="Gilchrist C.L.M."/>
            <person name="Crombie A."/>
            <person name="Kalaitzis J.A."/>
            <person name="Vuong D."/>
            <person name="Rutledge P.J."/>
            <person name="Turner P."/>
            <person name="Pitt J.I."/>
            <person name="Lacey E."/>
            <person name="Chooi Y.H."/>
            <person name="Piggott A.M."/>
        </authorList>
    </citation>
    <scope>NUCLEOTIDE SEQUENCE</scope>
    <source>
        <strain evidence="10">MST-FP2251</strain>
    </source>
</reference>
<protein>
    <recommendedName>
        <fullName evidence="9">Major facilitator superfamily (MFS) profile domain-containing protein</fullName>
    </recommendedName>
</protein>
<evidence type="ECO:0000256" key="3">
    <source>
        <dbReference type="ARBA" id="ARBA00022448"/>
    </source>
</evidence>
<dbReference type="PANTHER" id="PTHR23506:SF35">
    <property type="entry name" value="MAJOR FACILITATOR SUPERFAMILY (MFS) PROFILE DOMAIN-CONTAINING PROTEIN-RELATED"/>
    <property type="match status" value="1"/>
</dbReference>
<feature type="transmembrane region" description="Helical" evidence="8">
    <location>
        <begin position="116"/>
        <end position="137"/>
    </location>
</feature>
<dbReference type="SUPFAM" id="SSF103473">
    <property type="entry name" value="MFS general substrate transporter"/>
    <property type="match status" value="1"/>
</dbReference>
<evidence type="ECO:0000256" key="2">
    <source>
        <dbReference type="ARBA" id="ARBA00006829"/>
    </source>
</evidence>
<proteinExistence type="inferred from homology"/>
<dbReference type="PROSITE" id="PS50850">
    <property type="entry name" value="MFS"/>
    <property type="match status" value="1"/>
</dbReference>
<evidence type="ECO:0000259" key="9">
    <source>
        <dbReference type="PROSITE" id="PS50850"/>
    </source>
</evidence>
<dbReference type="GO" id="GO:0022857">
    <property type="term" value="F:transmembrane transporter activity"/>
    <property type="evidence" value="ECO:0007669"/>
    <property type="project" value="InterPro"/>
</dbReference>
<comment type="subcellular location">
    <subcellularLocation>
        <location evidence="1">Membrane</location>
        <topology evidence="1">Multi-pass membrane protein</topology>
    </subcellularLocation>
</comment>
<dbReference type="Proteomes" id="UP001194746">
    <property type="component" value="Unassembled WGS sequence"/>
</dbReference>
<evidence type="ECO:0000256" key="6">
    <source>
        <dbReference type="ARBA" id="ARBA00023136"/>
    </source>
</evidence>
<keyword evidence="6 8" id="KW-0472">Membrane</keyword>
<evidence type="ECO:0000256" key="8">
    <source>
        <dbReference type="SAM" id="Phobius"/>
    </source>
</evidence>
<dbReference type="Pfam" id="PF07690">
    <property type="entry name" value="MFS_1"/>
    <property type="match status" value="1"/>
</dbReference>
<organism evidence="10 11">
    <name type="scientific">Aspergillus nanangensis</name>
    <dbReference type="NCBI Taxonomy" id="2582783"/>
    <lineage>
        <taxon>Eukaryota</taxon>
        <taxon>Fungi</taxon>
        <taxon>Dikarya</taxon>
        <taxon>Ascomycota</taxon>
        <taxon>Pezizomycotina</taxon>
        <taxon>Eurotiomycetes</taxon>
        <taxon>Eurotiomycetidae</taxon>
        <taxon>Eurotiales</taxon>
        <taxon>Aspergillaceae</taxon>
        <taxon>Aspergillus</taxon>
        <taxon>Aspergillus subgen. Circumdati</taxon>
    </lineage>
</organism>
<dbReference type="InterPro" id="IPR050930">
    <property type="entry name" value="MFS_Vesicular_Transporter"/>
</dbReference>
<gene>
    <name evidence="10" type="ORF">FE257_001060</name>
</gene>
<dbReference type="PANTHER" id="PTHR23506">
    <property type="entry name" value="GH10249P"/>
    <property type="match status" value="1"/>
</dbReference>
<dbReference type="InterPro" id="IPR036259">
    <property type="entry name" value="MFS_trans_sf"/>
</dbReference>
<keyword evidence="4 8" id="KW-0812">Transmembrane</keyword>
<dbReference type="InterPro" id="IPR011701">
    <property type="entry name" value="MFS"/>
</dbReference>
<dbReference type="InterPro" id="IPR001958">
    <property type="entry name" value="Tet-R_TetA/multi-R_MdtG-like"/>
</dbReference>
<feature type="transmembrane region" description="Helical" evidence="8">
    <location>
        <begin position="178"/>
        <end position="198"/>
    </location>
</feature>
<dbReference type="InterPro" id="IPR020846">
    <property type="entry name" value="MFS_dom"/>
</dbReference>
<comment type="similarity">
    <text evidence="2">Belongs to the major facilitator superfamily. Vesicular transporter family.</text>
</comment>
<keyword evidence="5 8" id="KW-1133">Transmembrane helix</keyword>
<dbReference type="Gene3D" id="1.20.1250.20">
    <property type="entry name" value="MFS general substrate transporter like domains"/>
    <property type="match status" value="1"/>
</dbReference>